<feature type="transmembrane region" description="Helical" evidence="1">
    <location>
        <begin position="83"/>
        <end position="107"/>
    </location>
</feature>
<dbReference type="EMBL" id="CAJNYD010000464">
    <property type="protein sequence ID" value="CAF3263656.1"/>
    <property type="molecule type" value="Genomic_DNA"/>
</dbReference>
<evidence type="ECO:0000313" key="7">
    <source>
        <dbReference type="EMBL" id="CAF3494596.1"/>
    </source>
</evidence>
<accession>A0A817UM01</accession>
<dbReference type="EMBL" id="CAJNYT010000137">
    <property type="protein sequence ID" value="CAF3332817.1"/>
    <property type="molecule type" value="Genomic_DNA"/>
</dbReference>
<evidence type="ECO:0000313" key="5">
    <source>
        <dbReference type="EMBL" id="CAF3332817.1"/>
    </source>
</evidence>
<feature type="chain" id="PRO_5044132342" evidence="2">
    <location>
        <begin position="22"/>
        <end position="126"/>
    </location>
</feature>
<gene>
    <name evidence="6" type="ORF">FME351_LOCUS2802</name>
    <name evidence="5" type="ORF">GRG538_LOCUS3799</name>
    <name evidence="7" type="ORF">KIK155_LOCUS15380</name>
    <name evidence="4" type="ORF">LUA448_LOCUS5547</name>
    <name evidence="3" type="ORF">TIS948_LOCUS9120</name>
</gene>
<dbReference type="Proteomes" id="UP000663869">
    <property type="component" value="Unassembled WGS sequence"/>
</dbReference>
<organism evidence="6 8">
    <name type="scientific">Rotaria socialis</name>
    <dbReference type="NCBI Taxonomy" id="392032"/>
    <lineage>
        <taxon>Eukaryota</taxon>
        <taxon>Metazoa</taxon>
        <taxon>Spiralia</taxon>
        <taxon>Gnathifera</taxon>
        <taxon>Rotifera</taxon>
        <taxon>Eurotatoria</taxon>
        <taxon>Bdelloidea</taxon>
        <taxon>Philodinida</taxon>
        <taxon>Philodinidae</taxon>
        <taxon>Rotaria</taxon>
    </lineage>
</organism>
<dbReference type="EMBL" id="CAJNXB010001160">
    <property type="protein sequence ID" value="CAF3140369.1"/>
    <property type="molecule type" value="Genomic_DNA"/>
</dbReference>
<keyword evidence="1" id="KW-0472">Membrane</keyword>
<dbReference type="Proteomes" id="UP000663872">
    <property type="component" value="Unassembled WGS sequence"/>
</dbReference>
<sequence>MKQILIILVFILVSLTQIILAHTIDNGTLPTSFTLSVESINDTVTIDSTLTSQSVNDTSTIDYEYNQAREIFGKPSPSRNFSVLPLIMIGGALIGLGGVLVGMTILIRKNESTKSAVSTQICLEIS</sequence>
<dbReference type="Proteomes" id="UP000663825">
    <property type="component" value="Unassembled WGS sequence"/>
</dbReference>
<evidence type="ECO:0000256" key="2">
    <source>
        <dbReference type="SAM" id="SignalP"/>
    </source>
</evidence>
<keyword evidence="2" id="KW-0732">Signal</keyword>
<evidence type="ECO:0000313" key="6">
    <source>
        <dbReference type="EMBL" id="CAF3333138.1"/>
    </source>
</evidence>
<protein>
    <submittedName>
        <fullName evidence="6">Uncharacterized protein</fullName>
    </submittedName>
</protein>
<proteinExistence type="predicted"/>
<evidence type="ECO:0000256" key="1">
    <source>
        <dbReference type="SAM" id="Phobius"/>
    </source>
</evidence>
<dbReference type="OrthoDB" id="10473097at2759"/>
<keyword evidence="1" id="KW-1133">Transmembrane helix</keyword>
<feature type="signal peptide" evidence="2">
    <location>
        <begin position="1"/>
        <end position="21"/>
    </location>
</feature>
<dbReference type="AlphaFoldDB" id="A0A817UM01"/>
<comment type="caution">
    <text evidence="6">The sequence shown here is derived from an EMBL/GenBank/DDBJ whole genome shotgun (WGS) entry which is preliminary data.</text>
</comment>
<dbReference type="EMBL" id="CAJNYU010000169">
    <property type="protein sequence ID" value="CAF3333138.1"/>
    <property type="molecule type" value="Genomic_DNA"/>
</dbReference>
<evidence type="ECO:0000313" key="4">
    <source>
        <dbReference type="EMBL" id="CAF3263656.1"/>
    </source>
</evidence>
<evidence type="ECO:0000313" key="3">
    <source>
        <dbReference type="EMBL" id="CAF3140369.1"/>
    </source>
</evidence>
<dbReference type="Proteomes" id="UP000663865">
    <property type="component" value="Unassembled WGS sequence"/>
</dbReference>
<name>A0A817UM01_9BILA</name>
<dbReference type="Proteomes" id="UP000663833">
    <property type="component" value="Unassembled WGS sequence"/>
</dbReference>
<dbReference type="EMBL" id="CAJNYV010002706">
    <property type="protein sequence ID" value="CAF3494596.1"/>
    <property type="molecule type" value="Genomic_DNA"/>
</dbReference>
<reference evidence="6" key="1">
    <citation type="submission" date="2021-02" db="EMBL/GenBank/DDBJ databases">
        <authorList>
            <person name="Nowell W R."/>
        </authorList>
    </citation>
    <scope>NUCLEOTIDE SEQUENCE</scope>
</reference>
<evidence type="ECO:0000313" key="8">
    <source>
        <dbReference type="Proteomes" id="UP000663869"/>
    </source>
</evidence>
<keyword evidence="1" id="KW-0812">Transmembrane</keyword>